<evidence type="ECO:0000259" key="9">
    <source>
        <dbReference type="SMART" id="SM00965"/>
    </source>
</evidence>
<dbReference type="InterPro" id="IPR004846">
    <property type="entry name" value="T2SS/T3SS_dom"/>
</dbReference>
<dbReference type="GO" id="GO:0009279">
    <property type="term" value="C:cell outer membrane"/>
    <property type="evidence" value="ECO:0007669"/>
    <property type="project" value="UniProtKB-SubCell"/>
</dbReference>
<feature type="repeat" description="TPR" evidence="6">
    <location>
        <begin position="569"/>
        <end position="602"/>
    </location>
</feature>
<evidence type="ECO:0000313" key="10">
    <source>
        <dbReference type="EMBL" id="SDN70070.1"/>
    </source>
</evidence>
<dbReference type="InterPro" id="IPR005644">
    <property type="entry name" value="NolW-like"/>
</dbReference>
<dbReference type="NCBIfam" id="TIGR02515">
    <property type="entry name" value="IV_pilus_PilQ"/>
    <property type="match status" value="1"/>
</dbReference>
<dbReference type="PANTHER" id="PTHR30604">
    <property type="entry name" value="PROTEIN TRANSPORT PROTEIN HOFQ"/>
    <property type="match status" value="1"/>
</dbReference>
<evidence type="ECO:0000313" key="11">
    <source>
        <dbReference type="Proteomes" id="UP000199602"/>
    </source>
</evidence>
<dbReference type="InterPro" id="IPR038591">
    <property type="entry name" value="NolW-like_sf"/>
</dbReference>
<dbReference type="Pfam" id="PF03958">
    <property type="entry name" value="Secretin_N"/>
    <property type="match status" value="1"/>
</dbReference>
<dbReference type="InterPro" id="IPR051808">
    <property type="entry name" value="Type_IV_pilus_biogenesis"/>
</dbReference>
<dbReference type="SMART" id="SM00028">
    <property type="entry name" value="TPR"/>
    <property type="match status" value="3"/>
</dbReference>
<evidence type="ECO:0000256" key="4">
    <source>
        <dbReference type="ARBA" id="ARBA00023136"/>
    </source>
</evidence>
<dbReference type="PROSITE" id="PS51257">
    <property type="entry name" value="PROKAR_LIPOPROTEIN"/>
    <property type="match status" value="1"/>
</dbReference>
<dbReference type="InterPro" id="IPR013355">
    <property type="entry name" value="Pilus_4_PilQ"/>
</dbReference>
<dbReference type="PRINTS" id="PR00811">
    <property type="entry name" value="BCTERIALGSPD"/>
</dbReference>
<keyword evidence="5" id="KW-0998">Cell outer membrane</keyword>
<dbReference type="GO" id="GO:0009306">
    <property type="term" value="P:protein secretion"/>
    <property type="evidence" value="ECO:0007669"/>
    <property type="project" value="InterPro"/>
</dbReference>
<proteinExistence type="inferred from homology"/>
<keyword evidence="3" id="KW-0732">Signal</keyword>
<keyword evidence="4" id="KW-0472">Membrane</keyword>
<keyword evidence="11" id="KW-1185">Reference proteome</keyword>
<dbReference type="PANTHER" id="PTHR30604:SF1">
    <property type="entry name" value="DNA UTILIZATION PROTEIN HOFQ"/>
    <property type="match status" value="1"/>
</dbReference>
<dbReference type="SUPFAM" id="SSF48452">
    <property type="entry name" value="TPR-like"/>
    <property type="match status" value="1"/>
</dbReference>
<evidence type="ECO:0000256" key="7">
    <source>
        <dbReference type="RuleBase" id="RU004003"/>
    </source>
</evidence>
<dbReference type="SMART" id="SM00965">
    <property type="entry name" value="STN"/>
    <property type="match status" value="1"/>
</dbReference>
<dbReference type="Gene3D" id="3.30.1370.130">
    <property type="match status" value="1"/>
</dbReference>
<dbReference type="InterPro" id="IPR011990">
    <property type="entry name" value="TPR-like_helical_dom_sf"/>
</dbReference>
<evidence type="ECO:0000256" key="3">
    <source>
        <dbReference type="ARBA" id="ARBA00022729"/>
    </source>
</evidence>
<dbReference type="Gene3D" id="3.30.1370.120">
    <property type="match status" value="1"/>
</dbReference>
<name>A0A1H0DIU8_9BACT</name>
<keyword evidence="6" id="KW-0802">TPR repeat</keyword>
<organism evidence="10 11">
    <name type="scientific">Desulfonauticus submarinus</name>
    <dbReference type="NCBI Taxonomy" id="206665"/>
    <lineage>
        <taxon>Bacteria</taxon>
        <taxon>Pseudomonadati</taxon>
        <taxon>Thermodesulfobacteriota</taxon>
        <taxon>Desulfovibrionia</taxon>
        <taxon>Desulfovibrionales</taxon>
        <taxon>Desulfonauticaceae</taxon>
        <taxon>Desulfonauticus</taxon>
    </lineage>
</organism>
<dbReference type="Pfam" id="PF07660">
    <property type="entry name" value="STN"/>
    <property type="match status" value="1"/>
</dbReference>
<comment type="similarity">
    <text evidence="7">Belongs to the bacterial secretin family.</text>
</comment>
<feature type="domain" description="Secretin/TonB short N-terminal" evidence="9">
    <location>
        <begin position="105"/>
        <end position="153"/>
    </location>
</feature>
<reference evidence="10 11" key="1">
    <citation type="submission" date="2016-10" db="EMBL/GenBank/DDBJ databases">
        <authorList>
            <person name="de Groot N.N."/>
        </authorList>
    </citation>
    <scope>NUCLEOTIDE SEQUENCE [LARGE SCALE GENOMIC DNA]</scope>
    <source>
        <strain evidence="10 11">DSM 15269</strain>
    </source>
</reference>
<evidence type="ECO:0000256" key="6">
    <source>
        <dbReference type="PROSITE-ProRule" id="PRU00339"/>
    </source>
</evidence>
<evidence type="ECO:0000256" key="2">
    <source>
        <dbReference type="ARBA" id="ARBA00022448"/>
    </source>
</evidence>
<evidence type="ECO:0000256" key="5">
    <source>
        <dbReference type="ARBA" id="ARBA00023237"/>
    </source>
</evidence>
<dbReference type="InterPro" id="IPR011662">
    <property type="entry name" value="Secretin/TonB_short_N"/>
</dbReference>
<accession>A0A1H0DIU8</accession>
<sequence length="650" mass="72534">MRKNIYKYFIFIVGLITIFSLSACSSKTVEKDPFFEKWKQLAKQSLGNSPSPSLKEVDIDEGLTKPRQKKIPTTKNKLPTMPVSLKMKATDIKVIIHALAKAANQNIITNSNISGKVDVNINRVPWAKAFKALLKSNGLTYVWEGSIIRVMSKEDFANELAIEEIKTKQEEQLEAKRQLAPLLTKVIKINFADANSLQKILSQLLTKDKKGQPRGNIVVDQHTNSLIIQAGATDLEKIVKLINTLDKPTDQIHLKAYIVEATRNVARDLGIQWGGKWNTSLNNKDQLQLTGPIGNSGNSFGTGRSGAGFGFNFPTKGVTGSSMETLGAGLNILVGNPSANLLEIQLSALEEEGQIHILSSPSLTTMDNHMAFTENGEKIPYVTYSDGEKEVKFEDAVLRLEMTPHVINDEYLKMEIKVKKDEVDFSKTVDGNPTISKKETQTSLVVRNGETIVISGLSKQTVQEAISGIPGLKDIPGLGYLFKGNNKSKKFEEILIFITPTILQKKEKVAKDIFEDRLTPEDILEHLKSTNNPEAKKWLKKSTQLLKEKNWDEALRTASIASSLDPGLAKAYLYQAICYFHKNKMAKAIKLCNKAILLEPKMATSYNIKGKILEKLGYKRKALKFFEKGCALHNKEACINHKRLFYNLEQ</sequence>
<dbReference type="Pfam" id="PF00263">
    <property type="entry name" value="Secretin"/>
    <property type="match status" value="1"/>
</dbReference>
<protein>
    <submittedName>
        <fullName evidence="10">Type IV pilus assembly protein PilQ</fullName>
    </submittedName>
</protein>
<dbReference type="InterPro" id="IPR019734">
    <property type="entry name" value="TPR_rpt"/>
</dbReference>
<dbReference type="InterPro" id="IPR001775">
    <property type="entry name" value="GspD/PilQ"/>
</dbReference>
<dbReference type="Proteomes" id="UP000199602">
    <property type="component" value="Unassembled WGS sequence"/>
</dbReference>
<dbReference type="PROSITE" id="PS50005">
    <property type="entry name" value="TPR"/>
    <property type="match status" value="1"/>
</dbReference>
<comment type="subcellular location">
    <subcellularLocation>
        <location evidence="8">Cell outer membrane</location>
    </subcellularLocation>
    <subcellularLocation>
        <location evidence="1">Membrane</location>
    </subcellularLocation>
</comment>
<dbReference type="AlphaFoldDB" id="A0A1H0DIU8"/>
<dbReference type="Gene3D" id="1.25.40.10">
    <property type="entry name" value="Tetratricopeptide repeat domain"/>
    <property type="match status" value="1"/>
</dbReference>
<dbReference type="STRING" id="206665.SAMN04488516_10539"/>
<evidence type="ECO:0000256" key="1">
    <source>
        <dbReference type="ARBA" id="ARBA00004370"/>
    </source>
</evidence>
<gene>
    <name evidence="10" type="ORF">SAMN04488516_10539</name>
</gene>
<dbReference type="EMBL" id="FNIN01000005">
    <property type="protein sequence ID" value="SDN70070.1"/>
    <property type="molecule type" value="Genomic_DNA"/>
</dbReference>
<keyword evidence="2 8" id="KW-0813">Transport</keyword>
<evidence type="ECO:0000256" key="8">
    <source>
        <dbReference type="RuleBase" id="RU004004"/>
    </source>
</evidence>